<evidence type="ECO:0000259" key="6">
    <source>
        <dbReference type="PROSITE" id="PS50923"/>
    </source>
</evidence>
<keyword evidence="4" id="KW-0325">Glycoprotein</keyword>
<dbReference type="CDD" id="cd00033">
    <property type="entry name" value="CCP"/>
    <property type="match status" value="8"/>
</dbReference>
<dbReference type="Gene3D" id="2.10.70.10">
    <property type="entry name" value="Complement Module, domain 1"/>
    <property type="match status" value="8"/>
</dbReference>
<gene>
    <name evidence="7" type="ORF">MAR_022522</name>
</gene>
<dbReference type="PANTHER" id="PTHR19325">
    <property type="entry name" value="COMPLEMENT COMPONENT-RELATED SUSHI DOMAIN-CONTAINING"/>
    <property type="match status" value="1"/>
</dbReference>
<dbReference type="Proteomes" id="UP001164746">
    <property type="component" value="Chromosome 3"/>
</dbReference>
<dbReference type="InterPro" id="IPR000436">
    <property type="entry name" value="Sushi_SCR_CCP_dom"/>
</dbReference>
<comment type="caution">
    <text evidence="5">Lacks conserved residue(s) required for the propagation of feature annotation.</text>
</comment>
<keyword evidence="3 5" id="KW-1015">Disulfide bond</keyword>
<evidence type="ECO:0000256" key="1">
    <source>
        <dbReference type="ARBA" id="ARBA00022659"/>
    </source>
</evidence>
<name>A0ABY7DNM5_MYAAR</name>
<feature type="disulfide bond" evidence="5">
    <location>
        <begin position="553"/>
        <end position="580"/>
    </location>
</feature>
<feature type="disulfide bond" evidence="5">
    <location>
        <begin position="9"/>
        <end position="36"/>
    </location>
</feature>
<keyword evidence="8" id="KW-1185">Reference proteome</keyword>
<feature type="domain" description="Sushi" evidence="6">
    <location>
        <begin position="239"/>
        <end position="296"/>
    </location>
</feature>
<reference evidence="7" key="1">
    <citation type="submission" date="2022-11" db="EMBL/GenBank/DDBJ databases">
        <title>Centuries of genome instability and evolution in soft-shell clam transmissible cancer (bioRxiv).</title>
        <authorList>
            <person name="Hart S.F.M."/>
            <person name="Yonemitsu M.A."/>
            <person name="Giersch R.M."/>
            <person name="Beal B.F."/>
            <person name="Arriagada G."/>
            <person name="Davis B.W."/>
            <person name="Ostrander E.A."/>
            <person name="Goff S.P."/>
            <person name="Metzger M.J."/>
        </authorList>
    </citation>
    <scope>NUCLEOTIDE SEQUENCE</scope>
    <source>
        <strain evidence="7">MELC-2E11</strain>
        <tissue evidence="7">Siphon/mantle</tissue>
    </source>
</reference>
<dbReference type="PROSITE" id="PS50923">
    <property type="entry name" value="SUSHI"/>
    <property type="match status" value="5"/>
</dbReference>
<evidence type="ECO:0000256" key="3">
    <source>
        <dbReference type="ARBA" id="ARBA00023157"/>
    </source>
</evidence>
<dbReference type="SUPFAM" id="SSF57535">
    <property type="entry name" value="Complement control module/SCR domain"/>
    <property type="match status" value="9"/>
</dbReference>
<feature type="disulfide bond" evidence="5">
    <location>
        <begin position="152"/>
        <end position="179"/>
    </location>
</feature>
<keyword evidence="1 5" id="KW-0768">Sushi</keyword>
<protein>
    <submittedName>
        <fullName evidence="7">SVEP1-like protein</fullName>
    </submittedName>
</protein>
<dbReference type="InterPro" id="IPR035976">
    <property type="entry name" value="Sushi/SCR/CCP_sf"/>
</dbReference>
<proteinExistence type="predicted"/>
<feature type="domain" description="Sushi" evidence="6">
    <location>
        <begin position="525"/>
        <end position="582"/>
    </location>
</feature>
<dbReference type="PANTHER" id="PTHR19325:SF575">
    <property type="entry name" value="LOCOMOTION-RELATED PROTEIN HIKARU GENKI"/>
    <property type="match status" value="1"/>
</dbReference>
<dbReference type="SMART" id="SM00032">
    <property type="entry name" value="CCP"/>
    <property type="match status" value="10"/>
</dbReference>
<feature type="domain" description="Sushi" evidence="6">
    <location>
        <begin position="342"/>
        <end position="399"/>
    </location>
</feature>
<dbReference type="InterPro" id="IPR050350">
    <property type="entry name" value="Compl-Cell_Adhes-Reg"/>
</dbReference>
<evidence type="ECO:0000256" key="4">
    <source>
        <dbReference type="ARBA" id="ARBA00023180"/>
    </source>
</evidence>
<evidence type="ECO:0000256" key="2">
    <source>
        <dbReference type="ARBA" id="ARBA00022737"/>
    </source>
</evidence>
<feature type="domain" description="Sushi" evidence="6">
    <location>
        <begin position="1"/>
        <end position="38"/>
    </location>
</feature>
<evidence type="ECO:0000256" key="5">
    <source>
        <dbReference type="PROSITE-ProRule" id="PRU00302"/>
    </source>
</evidence>
<evidence type="ECO:0000313" key="8">
    <source>
        <dbReference type="Proteomes" id="UP001164746"/>
    </source>
</evidence>
<keyword evidence="2" id="KW-0677">Repeat</keyword>
<organism evidence="7 8">
    <name type="scientific">Mya arenaria</name>
    <name type="common">Soft-shell clam</name>
    <dbReference type="NCBI Taxonomy" id="6604"/>
    <lineage>
        <taxon>Eukaryota</taxon>
        <taxon>Metazoa</taxon>
        <taxon>Spiralia</taxon>
        <taxon>Lophotrochozoa</taxon>
        <taxon>Mollusca</taxon>
        <taxon>Bivalvia</taxon>
        <taxon>Autobranchia</taxon>
        <taxon>Heteroconchia</taxon>
        <taxon>Euheterodonta</taxon>
        <taxon>Imparidentia</taxon>
        <taxon>Neoheterodontei</taxon>
        <taxon>Myida</taxon>
        <taxon>Myoidea</taxon>
        <taxon>Myidae</taxon>
        <taxon>Mya</taxon>
    </lineage>
</organism>
<feature type="disulfide bond" evidence="5">
    <location>
        <begin position="267"/>
        <end position="294"/>
    </location>
</feature>
<dbReference type="Pfam" id="PF00084">
    <property type="entry name" value="Sushi"/>
    <property type="match status" value="7"/>
</dbReference>
<evidence type="ECO:0000313" key="7">
    <source>
        <dbReference type="EMBL" id="WAQ98149.1"/>
    </source>
</evidence>
<accession>A0ABY7DNM5</accession>
<dbReference type="EMBL" id="CP111014">
    <property type="protein sequence ID" value="WAQ98149.1"/>
    <property type="molecule type" value="Genomic_DNA"/>
</dbReference>
<sequence>MVTRTEYSCVDGYYLDGNSSRECLLSGSWTGVQPKCRCILPSNPVNGAVEYGNSSDNLDTAVHSCSEAPCFALAQPTGGILQYTTDGAVTNAGITCNNGYTLLGAQNLTCRADGSWNFQPGTCVKCPDLEDISSGVLSMSTDGSVSVADYVCASGYDLDGLSEIVCLTDGSWSDQPPVCKCESPPQILHGTYTISSDGQTVTYSCESGSALVGNTSQMCDTAGAGWLGTQPECCKFRELVCDSLTNLANGFINLTTDGRTTSVVFTCEVGNTLAGASVASCQSDGTWDIQQPSCGNGTMTMSSNGTLTLAKHTCDLGFTLVGTDTLVCSESGSWSSSQPVCVACQQPTILENGNFVISTDGQQTTANYSCQSDYTLVGDDVQYCGNDGSWTVNMPTCVCSAFHTPTNGDIEISDAGTTATYTCGEGYTLSGVALQQCGSVEDVLAGNSSPSCAFQYIGNAYVNSYIQVTCSTLDYVSGGNVNISTDGVTTTATFTCEDGYTLQGDSRSPAGVMDHGTCRLQIAVMSCSSLAQPSGGSLIYSTDGTVSTVTVICDVGSTLNGAQYLTCRSDGSWNILPGTCGQLFYLQLNTNKKENNNFNHSMSMVKCPSFENPDSARFPL</sequence>
<feature type="disulfide bond" evidence="5">
    <location>
        <begin position="370"/>
        <end position="397"/>
    </location>
</feature>
<feature type="domain" description="Sushi" evidence="6">
    <location>
        <begin position="124"/>
        <end position="181"/>
    </location>
</feature>